<evidence type="ECO:0000313" key="3">
    <source>
        <dbReference type="Proteomes" id="UP000010469"/>
    </source>
</evidence>
<accession>L0AB96</accession>
<dbReference type="GO" id="GO:0003700">
    <property type="term" value="F:DNA-binding transcription factor activity"/>
    <property type="evidence" value="ECO:0007669"/>
    <property type="project" value="InterPro"/>
</dbReference>
<dbReference type="Proteomes" id="UP000010469">
    <property type="component" value="Chromosome"/>
</dbReference>
<evidence type="ECO:0000313" key="2">
    <source>
        <dbReference type="EMBL" id="AFZ70412.1"/>
    </source>
</evidence>
<dbReference type="KEGG" id="clg:Calag_0661"/>
<dbReference type="SUPFAM" id="SSF46785">
    <property type="entry name" value="Winged helix' DNA-binding domain"/>
    <property type="match status" value="1"/>
</dbReference>
<evidence type="ECO:0000259" key="1">
    <source>
        <dbReference type="PROSITE" id="PS50987"/>
    </source>
</evidence>
<proteinExistence type="predicted"/>
<dbReference type="InterPro" id="IPR036388">
    <property type="entry name" value="WH-like_DNA-bd_sf"/>
</dbReference>
<keyword evidence="3" id="KW-1185">Reference proteome</keyword>
<dbReference type="InterPro" id="IPR036390">
    <property type="entry name" value="WH_DNA-bd_sf"/>
</dbReference>
<dbReference type="Gene3D" id="1.10.10.10">
    <property type="entry name" value="Winged helix-like DNA-binding domain superfamily/Winged helix DNA-binding domain"/>
    <property type="match status" value="1"/>
</dbReference>
<dbReference type="GeneID" id="14211921"/>
<dbReference type="InterPro" id="IPR001845">
    <property type="entry name" value="HTH_ArsR_DNA-bd_dom"/>
</dbReference>
<dbReference type="HOGENOM" id="CLU_184944_0_0_2"/>
<dbReference type="EMBL" id="CP003378">
    <property type="protein sequence ID" value="AFZ70412.1"/>
    <property type="molecule type" value="Genomic_DNA"/>
</dbReference>
<dbReference type="InParanoid" id="L0AB96"/>
<dbReference type="RefSeq" id="WP_015232310.1">
    <property type="nucleotide sequence ID" value="NC_019791.1"/>
</dbReference>
<dbReference type="eggNOG" id="arCOG04056">
    <property type="taxonomic scope" value="Archaea"/>
</dbReference>
<feature type="domain" description="HTH arsR-type" evidence="1">
    <location>
        <begin position="1"/>
        <end position="87"/>
    </location>
</feature>
<protein>
    <recommendedName>
        <fullName evidence="1">HTH arsR-type domain-containing protein</fullName>
    </recommendedName>
</protein>
<dbReference type="PROSITE" id="PS50987">
    <property type="entry name" value="HTH_ARSR_2"/>
    <property type="match status" value="1"/>
</dbReference>
<reference evidence="3" key="1">
    <citation type="submission" date="2012-03" db="EMBL/GenBank/DDBJ databases">
        <title>Complete genome of Caldisphaera lagunensis DSM 15908.</title>
        <authorList>
            <person name="Lucas S."/>
            <person name="Copeland A."/>
            <person name="Lapidus A."/>
            <person name="Glavina del Rio T."/>
            <person name="Dalin E."/>
            <person name="Tice H."/>
            <person name="Bruce D."/>
            <person name="Goodwin L."/>
            <person name="Pitluck S."/>
            <person name="Peters L."/>
            <person name="Mikhailova N."/>
            <person name="Teshima H."/>
            <person name="Kyrpides N."/>
            <person name="Mavromatis K."/>
            <person name="Ivanova N."/>
            <person name="Brettin T."/>
            <person name="Detter J.C."/>
            <person name="Han C."/>
            <person name="Larimer F."/>
            <person name="Land M."/>
            <person name="Hauser L."/>
            <person name="Markowitz V."/>
            <person name="Cheng J.-F."/>
            <person name="Hugenholtz P."/>
            <person name="Woyke T."/>
            <person name="Wu D."/>
            <person name="Spring S."/>
            <person name="Schroeder M."/>
            <person name="Brambilla E."/>
            <person name="Klenk H.-P."/>
            <person name="Eisen J.A."/>
        </authorList>
    </citation>
    <scope>NUCLEOTIDE SEQUENCE [LARGE SCALE GENOMIC DNA]</scope>
    <source>
        <strain evidence="3">DSM 15908 / JCM 11604 / IC-154</strain>
    </source>
</reference>
<dbReference type="AlphaFoldDB" id="L0AB96"/>
<name>L0AB96_CALLD</name>
<gene>
    <name evidence="2" type="ordered locus">Calag_0661</name>
</gene>
<dbReference type="OrthoDB" id="28763at2157"/>
<sequence length="87" mass="10196">MDIEKILASKGKVRILKVLMKEGQINISRLAKLTGLHHDVIVKNMEELKEMGIVEEKRYGRLRIYMIDLRDPKISGLYEIFKEIENL</sequence>
<organism evidence="2 3">
    <name type="scientific">Caldisphaera lagunensis (strain DSM 15908 / JCM 11604 / ANMR 0165 / IC-154)</name>
    <dbReference type="NCBI Taxonomy" id="1056495"/>
    <lineage>
        <taxon>Archaea</taxon>
        <taxon>Thermoproteota</taxon>
        <taxon>Thermoprotei</taxon>
        <taxon>Acidilobales</taxon>
        <taxon>Caldisphaeraceae</taxon>
        <taxon>Caldisphaera</taxon>
    </lineage>
</organism>
<dbReference type="STRING" id="1056495.Calag_0661"/>